<dbReference type="InterPro" id="IPR003599">
    <property type="entry name" value="Ig_sub"/>
</dbReference>
<reference evidence="2" key="1">
    <citation type="submission" date="2022-08" db="UniProtKB">
        <authorList>
            <consortium name="EnsemblMetazoa"/>
        </authorList>
    </citation>
    <scope>IDENTIFICATION</scope>
</reference>
<dbReference type="EnsemblMetazoa" id="ACOM023770-RA">
    <property type="protein sequence ID" value="ACOM023770-PA.1"/>
    <property type="gene ID" value="ACOM023770"/>
</dbReference>
<evidence type="ECO:0000313" key="2">
    <source>
        <dbReference type="EnsemblMetazoa" id="ACOM023770-PA.1"/>
    </source>
</evidence>
<dbReference type="PANTHER" id="PTHR23278">
    <property type="entry name" value="SIDESTEP PROTEIN"/>
    <property type="match status" value="1"/>
</dbReference>
<dbReference type="InterPro" id="IPR013106">
    <property type="entry name" value="Ig_V-set"/>
</dbReference>
<feature type="domain" description="Ig-like" evidence="1">
    <location>
        <begin position="37"/>
        <end position="152"/>
    </location>
</feature>
<sequence length="156" mass="17693">MNELGTSRLEPCGALFIIIRPRWPTVLTGDEFTVKEPPHNVPTHLEKVLVNETAQIKCDVSSNLTNDRILLVVWYKDNVPIYSYDTRGPHVNSPSHWKDVAILEDRANFKTTREQSRAVLVISPVQKKDAGIFRCRVDFLLSPTKNSNVNLEIVGK</sequence>
<dbReference type="Gene3D" id="2.60.40.10">
    <property type="entry name" value="Immunoglobulins"/>
    <property type="match status" value="1"/>
</dbReference>
<dbReference type="PROSITE" id="PS50835">
    <property type="entry name" value="IG_LIKE"/>
    <property type="match status" value="1"/>
</dbReference>
<dbReference type="SMART" id="SM00409">
    <property type="entry name" value="IG"/>
    <property type="match status" value="1"/>
</dbReference>
<accession>A0A8W7P1L6</accession>
<proteinExistence type="predicted"/>
<dbReference type="Proteomes" id="UP000075882">
    <property type="component" value="Unassembled WGS sequence"/>
</dbReference>
<protein>
    <recommendedName>
        <fullName evidence="1">Ig-like domain-containing protein</fullName>
    </recommendedName>
</protein>
<organism evidence="2">
    <name type="scientific">Anopheles coluzzii</name>
    <name type="common">African malaria mosquito</name>
    <dbReference type="NCBI Taxonomy" id="1518534"/>
    <lineage>
        <taxon>Eukaryota</taxon>
        <taxon>Metazoa</taxon>
        <taxon>Ecdysozoa</taxon>
        <taxon>Arthropoda</taxon>
        <taxon>Hexapoda</taxon>
        <taxon>Insecta</taxon>
        <taxon>Pterygota</taxon>
        <taxon>Neoptera</taxon>
        <taxon>Endopterygota</taxon>
        <taxon>Diptera</taxon>
        <taxon>Nematocera</taxon>
        <taxon>Culicoidea</taxon>
        <taxon>Culicidae</taxon>
        <taxon>Anophelinae</taxon>
        <taxon>Anopheles</taxon>
    </lineage>
</organism>
<dbReference type="Pfam" id="PF07686">
    <property type="entry name" value="V-set"/>
    <property type="match status" value="1"/>
</dbReference>
<name>A0A8W7P1L6_ANOCL</name>
<dbReference type="PANTHER" id="PTHR23278:SF19">
    <property type="entry name" value="OBSCURIN"/>
    <property type="match status" value="1"/>
</dbReference>
<dbReference type="CDD" id="cd00096">
    <property type="entry name" value="Ig"/>
    <property type="match status" value="1"/>
</dbReference>
<evidence type="ECO:0000259" key="1">
    <source>
        <dbReference type="PROSITE" id="PS50835"/>
    </source>
</evidence>
<dbReference type="AlphaFoldDB" id="A0A8W7P1L6"/>
<dbReference type="SUPFAM" id="SSF48726">
    <property type="entry name" value="Immunoglobulin"/>
    <property type="match status" value="1"/>
</dbReference>
<dbReference type="InterPro" id="IPR036179">
    <property type="entry name" value="Ig-like_dom_sf"/>
</dbReference>
<dbReference type="InterPro" id="IPR007110">
    <property type="entry name" value="Ig-like_dom"/>
</dbReference>
<dbReference type="InterPro" id="IPR013783">
    <property type="entry name" value="Ig-like_fold"/>
</dbReference>
<dbReference type="VEuPathDB" id="VectorBase:ACON2_029731"/>